<dbReference type="AlphaFoldDB" id="A0A7W7S2F6"/>
<accession>A0A7W7S2F6</accession>
<evidence type="ECO:0000256" key="1">
    <source>
        <dbReference type="SAM" id="MobiDB-lite"/>
    </source>
</evidence>
<dbReference type="Proteomes" id="UP000534286">
    <property type="component" value="Unassembled WGS sequence"/>
</dbReference>
<keyword evidence="3" id="KW-1185">Reference proteome</keyword>
<sequence>MSMNCPAWNFACACRSSSVGSSADSLVTGWPGVAGSVLIRGSVSTCCASACRVTSQTRPPGSSASTSGASSRRRPYSAGDGPVKQFEARLAVIALILGSFPFVVGLDLPEEERAETALTVAAKLISGQ</sequence>
<evidence type="ECO:0000313" key="2">
    <source>
        <dbReference type="EMBL" id="MBB4942655.1"/>
    </source>
</evidence>
<dbReference type="EMBL" id="JACHJU010000003">
    <property type="protein sequence ID" value="MBB4942655.1"/>
    <property type="molecule type" value="Genomic_DNA"/>
</dbReference>
<protein>
    <submittedName>
        <fullName evidence="2">Uncharacterized protein</fullName>
    </submittedName>
</protein>
<evidence type="ECO:0000313" key="3">
    <source>
        <dbReference type="Proteomes" id="UP000534286"/>
    </source>
</evidence>
<feature type="region of interest" description="Disordered" evidence="1">
    <location>
        <begin position="54"/>
        <end position="80"/>
    </location>
</feature>
<gene>
    <name evidence="2" type="ORF">FHR32_007041</name>
</gene>
<feature type="compositionally biased region" description="Low complexity" evidence="1">
    <location>
        <begin position="57"/>
        <end position="70"/>
    </location>
</feature>
<dbReference type="RefSeq" id="WP_221466511.1">
    <property type="nucleotide sequence ID" value="NZ_BAABEK010000030.1"/>
</dbReference>
<reference evidence="2 3" key="1">
    <citation type="submission" date="2020-08" db="EMBL/GenBank/DDBJ databases">
        <title>Sequencing the genomes of 1000 actinobacteria strains.</title>
        <authorList>
            <person name="Klenk H.-P."/>
        </authorList>
    </citation>
    <scope>NUCLEOTIDE SEQUENCE [LARGE SCALE GENOMIC DNA]</scope>
    <source>
        <strain evidence="2 3">DSM 43023</strain>
    </source>
</reference>
<organism evidence="2 3">
    <name type="scientific">Streptosporangium album</name>
    <dbReference type="NCBI Taxonomy" id="47479"/>
    <lineage>
        <taxon>Bacteria</taxon>
        <taxon>Bacillati</taxon>
        <taxon>Actinomycetota</taxon>
        <taxon>Actinomycetes</taxon>
        <taxon>Streptosporangiales</taxon>
        <taxon>Streptosporangiaceae</taxon>
        <taxon>Streptosporangium</taxon>
    </lineage>
</organism>
<proteinExistence type="predicted"/>
<comment type="caution">
    <text evidence="2">The sequence shown here is derived from an EMBL/GenBank/DDBJ whole genome shotgun (WGS) entry which is preliminary data.</text>
</comment>
<name>A0A7W7S2F6_9ACTN</name>